<proteinExistence type="predicted"/>
<reference evidence="2" key="2">
    <citation type="submission" date="2020-11" db="EMBL/GenBank/DDBJ databases">
        <authorList>
            <person name="McCartney M.A."/>
            <person name="Auch B."/>
            <person name="Kono T."/>
            <person name="Mallez S."/>
            <person name="Becker A."/>
            <person name="Gohl D.M."/>
            <person name="Silverstein K.A.T."/>
            <person name="Koren S."/>
            <person name="Bechman K.B."/>
            <person name="Herman A."/>
            <person name="Abrahante J.E."/>
            <person name="Garbe J."/>
        </authorList>
    </citation>
    <scope>NUCLEOTIDE SEQUENCE</scope>
    <source>
        <strain evidence="2">Duluth1</strain>
        <tissue evidence="2">Whole animal</tissue>
    </source>
</reference>
<dbReference type="EMBL" id="JAIWYP010000012">
    <property type="protein sequence ID" value="KAH3725110.1"/>
    <property type="molecule type" value="Genomic_DNA"/>
</dbReference>
<feature type="region of interest" description="Disordered" evidence="1">
    <location>
        <begin position="1"/>
        <end position="126"/>
    </location>
</feature>
<sequence length="126" mass="14101">MEHRKQIQVSEKKTAHNTHFKTTKSINPISITTTEQPGTSGVSSKKRSASTHSNHTFLGALASSEQPGSSGVSCKKKFLKTQTSVKKTQELQFRKKTDKPPENDYGDEEREEEEEDSCYKCGKSLH</sequence>
<accession>A0A9D4HNJ8</accession>
<feature type="compositionally biased region" description="Basic and acidic residues" evidence="1">
    <location>
        <begin position="87"/>
        <end position="102"/>
    </location>
</feature>
<organism evidence="2 3">
    <name type="scientific">Dreissena polymorpha</name>
    <name type="common">Zebra mussel</name>
    <name type="synonym">Mytilus polymorpha</name>
    <dbReference type="NCBI Taxonomy" id="45954"/>
    <lineage>
        <taxon>Eukaryota</taxon>
        <taxon>Metazoa</taxon>
        <taxon>Spiralia</taxon>
        <taxon>Lophotrochozoa</taxon>
        <taxon>Mollusca</taxon>
        <taxon>Bivalvia</taxon>
        <taxon>Autobranchia</taxon>
        <taxon>Heteroconchia</taxon>
        <taxon>Euheterodonta</taxon>
        <taxon>Imparidentia</taxon>
        <taxon>Neoheterodontei</taxon>
        <taxon>Myida</taxon>
        <taxon>Dreissenoidea</taxon>
        <taxon>Dreissenidae</taxon>
        <taxon>Dreissena</taxon>
    </lineage>
</organism>
<evidence type="ECO:0000313" key="2">
    <source>
        <dbReference type="EMBL" id="KAH3725110.1"/>
    </source>
</evidence>
<dbReference type="AlphaFoldDB" id="A0A9D4HNJ8"/>
<feature type="compositionally biased region" description="Polar residues" evidence="1">
    <location>
        <begin position="23"/>
        <end position="43"/>
    </location>
</feature>
<feature type="compositionally biased region" description="Basic and acidic residues" evidence="1">
    <location>
        <begin position="1"/>
        <end position="14"/>
    </location>
</feature>
<protein>
    <submittedName>
        <fullName evidence="2">Uncharacterized protein</fullName>
    </submittedName>
</protein>
<keyword evidence="3" id="KW-1185">Reference proteome</keyword>
<comment type="caution">
    <text evidence="2">The sequence shown here is derived from an EMBL/GenBank/DDBJ whole genome shotgun (WGS) entry which is preliminary data.</text>
</comment>
<evidence type="ECO:0000256" key="1">
    <source>
        <dbReference type="SAM" id="MobiDB-lite"/>
    </source>
</evidence>
<feature type="compositionally biased region" description="Polar residues" evidence="1">
    <location>
        <begin position="63"/>
        <end position="72"/>
    </location>
</feature>
<reference evidence="2" key="1">
    <citation type="journal article" date="2019" name="bioRxiv">
        <title>The Genome of the Zebra Mussel, Dreissena polymorpha: A Resource for Invasive Species Research.</title>
        <authorList>
            <person name="McCartney M.A."/>
            <person name="Auch B."/>
            <person name="Kono T."/>
            <person name="Mallez S."/>
            <person name="Zhang Y."/>
            <person name="Obille A."/>
            <person name="Becker A."/>
            <person name="Abrahante J.E."/>
            <person name="Garbe J."/>
            <person name="Badalamenti J.P."/>
            <person name="Herman A."/>
            <person name="Mangelson H."/>
            <person name="Liachko I."/>
            <person name="Sullivan S."/>
            <person name="Sone E.D."/>
            <person name="Koren S."/>
            <person name="Silverstein K.A.T."/>
            <person name="Beckman K.B."/>
            <person name="Gohl D.M."/>
        </authorList>
    </citation>
    <scope>NUCLEOTIDE SEQUENCE</scope>
    <source>
        <strain evidence="2">Duluth1</strain>
        <tissue evidence="2">Whole animal</tissue>
    </source>
</reference>
<feature type="compositionally biased region" description="Acidic residues" evidence="1">
    <location>
        <begin position="104"/>
        <end position="116"/>
    </location>
</feature>
<name>A0A9D4HNJ8_DREPO</name>
<dbReference type="Proteomes" id="UP000828390">
    <property type="component" value="Unassembled WGS sequence"/>
</dbReference>
<evidence type="ECO:0000313" key="3">
    <source>
        <dbReference type="Proteomes" id="UP000828390"/>
    </source>
</evidence>
<gene>
    <name evidence="2" type="ORF">DPMN_050940</name>
</gene>